<proteinExistence type="predicted"/>
<organism evidence="2 3">
    <name type="scientific">Fomitopsis schrenkii</name>
    <name type="common">Brown rot fungus</name>
    <dbReference type="NCBI Taxonomy" id="2126942"/>
    <lineage>
        <taxon>Eukaryota</taxon>
        <taxon>Fungi</taxon>
        <taxon>Dikarya</taxon>
        <taxon>Basidiomycota</taxon>
        <taxon>Agaricomycotina</taxon>
        <taxon>Agaricomycetes</taxon>
        <taxon>Polyporales</taxon>
        <taxon>Fomitopsis</taxon>
    </lineage>
</organism>
<dbReference type="InParanoid" id="S8E2L8"/>
<dbReference type="AlphaFoldDB" id="S8E2L8"/>
<dbReference type="Proteomes" id="UP000015241">
    <property type="component" value="Unassembled WGS sequence"/>
</dbReference>
<dbReference type="EMBL" id="KE504160">
    <property type="protein sequence ID" value="EPS99027.1"/>
    <property type="molecule type" value="Genomic_DNA"/>
</dbReference>
<dbReference type="OrthoDB" id="2789562at2759"/>
<dbReference type="eggNOG" id="ENOG502SR1C">
    <property type="taxonomic scope" value="Eukaryota"/>
</dbReference>
<gene>
    <name evidence="2" type="ORF">FOMPIDRAFT_1125385</name>
</gene>
<keyword evidence="3" id="KW-1185">Reference proteome</keyword>
<feature type="region of interest" description="Disordered" evidence="1">
    <location>
        <begin position="1"/>
        <end position="23"/>
    </location>
</feature>
<accession>S8E2L8</accession>
<evidence type="ECO:0000313" key="3">
    <source>
        <dbReference type="Proteomes" id="UP000015241"/>
    </source>
</evidence>
<evidence type="ECO:0000256" key="1">
    <source>
        <dbReference type="SAM" id="MobiDB-lite"/>
    </source>
</evidence>
<name>S8E2L8_FOMSC</name>
<evidence type="ECO:0000313" key="2">
    <source>
        <dbReference type="EMBL" id="EPS99027.1"/>
    </source>
</evidence>
<sequence>MSTAPSQVPIPVDQETRPWPFDTARSTGTTCRSFLASILAADTLPMIAASRNSGFQAVEDYIRNGRYRRDSEDRILDKIIFWVCPAGQPRPYHEEEDGSVRQHGLLVTVEQGATVMDVVAAVKGAFVDEGTAHVHVPAL</sequence>
<reference evidence="2 3" key="1">
    <citation type="journal article" date="2012" name="Science">
        <title>The Paleozoic origin of enzymatic lignin decomposition reconstructed from 31 fungal genomes.</title>
        <authorList>
            <person name="Floudas D."/>
            <person name="Binder M."/>
            <person name="Riley R."/>
            <person name="Barry K."/>
            <person name="Blanchette R.A."/>
            <person name="Henrissat B."/>
            <person name="Martinez A.T."/>
            <person name="Otillar R."/>
            <person name="Spatafora J.W."/>
            <person name="Yadav J.S."/>
            <person name="Aerts A."/>
            <person name="Benoit I."/>
            <person name="Boyd A."/>
            <person name="Carlson A."/>
            <person name="Copeland A."/>
            <person name="Coutinho P.M."/>
            <person name="de Vries R.P."/>
            <person name="Ferreira P."/>
            <person name="Findley K."/>
            <person name="Foster B."/>
            <person name="Gaskell J."/>
            <person name="Glotzer D."/>
            <person name="Gorecki P."/>
            <person name="Heitman J."/>
            <person name="Hesse C."/>
            <person name="Hori C."/>
            <person name="Igarashi K."/>
            <person name="Jurgens J.A."/>
            <person name="Kallen N."/>
            <person name="Kersten P."/>
            <person name="Kohler A."/>
            <person name="Kuees U."/>
            <person name="Kumar T.K.A."/>
            <person name="Kuo A."/>
            <person name="LaButti K."/>
            <person name="Larrondo L.F."/>
            <person name="Lindquist E."/>
            <person name="Ling A."/>
            <person name="Lombard V."/>
            <person name="Lucas S."/>
            <person name="Lundell T."/>
            <person name="Martin R."/>
            <person name="McLaughlin D.J."/>
            <person name="Morgenstern I."/>
            <person name="Morin E."/>
            <person name="Murat C."/>
            <person name="Nagy L.G."/>
            <person name="Nolan M."/>
            <person name="Ohm R.A."/>
            <person name="Patyshakuliyeva A."/>
            <person name="Rokas A."/>
            <person name="Ruiz-Duenas F.J."/>
            <person name="Sabat G."/>
            <person name="Salamov A."/>
            <person name="Samejima M."/>
            <person name="Schmutz J."/>
            <person name="Slot J.C."/>
            <person name="St John F."/>
            <person name="Stenlid J."/>
            <person name="Sun H."/>
            <person name="Sun S."/>
            <person name="Syed K."/>
            <person name="Tsang A."/>
            <person name="Wiebenga A."/>
            <person name="Young D."/>
            <person name="Pisabarro A."/>
            <person name="Eastwood D.C."/>
            <person name="Martin F."/>
            <person name="Cullen D."/>
            <person name="Grigoriev I.V."/>
            <person name="Hibbett D.S."/>
        </authorList>
    </citation>
    <scope>NUCLEOTIDE SEQUENCE</scope>
    <source>
        <strain evidence="3">FP-58527</strain>
    </source>
</reference>
<dbReference type="HOGENOM" id="CLU_1997935_0_0_1"/>
<protein>
    <submittedName>
        <fullName evidence="2">Uncharacterized protein</fullName>
    </submittedName>
</protein>